<evidence type="ECO:0000313" key="5">
    <source>
        <dbReference type="Proteomes" id="UP000292372"/>
    </source>
</evidence>
<evidence type="ECO:0000256" key="1">
    <source>
        <dbReference type="PIRSR" id="PIRSR640198-1"/>
    </source>
</evidence>
<dbReference type="EMBL" id="SIRS01000003">
    <property type="protein sequence ID" value="TBN16675.1"/>
    <property type="molecule type" value="Genomic_DNA"/>
</dbReference>
<dbReference type="InterPro" id="IPR003812">
    <property type="entry name" value="Fido"/>
</dbReference>
<evidence type="ECO:0000313" key="4">
    <source>
        <dbReference type="EMBL" id="TBN16675.1"/>
    </source>
</evidence>
<feature type="domain" description="Fido" evidence="3">
    <location>
        <begin position="113"/>
        <end position="268"/>
    </location>
</feature>
<keyword evidence="5" id="KW-1185">Reference proteome</keyword>
<dbReference type="OrthoDB" id="9814400at2"/>
<dbReference type="InterPro" id="IPR040198">
    <property type="entry name" value="Fido_containing"/>
</dbReference>
<dbReference type="Pfam" id="PF02661">
    <property type="entry name" value="Fic"/>
    <property type="match status" value="1"/>
</dbReference>
<reference evidence="4 5" key="1">
    <citation type="journal article" date="2015" name="Int. J. Syst. Evol. Microbiol.">
        <title>Hyunsoonleella pacifica sp. nov., isolated from seawater of South Pacific Gyre.</title>
        <authorList>
            <person name="Gao X."/>
            <person name="Zhang Z."/>
            <person name="Dai X."/>
            <person name="Zhang X.H."/>
        </authorList>
    </citation>
    <scope>NUCLEOTIDE SEQUENCE [LARGE SCALE GENOMIC DNA]</scope>
    <source>
        <strain evidence="4 5">SW033</strain>
    </source>
</reference>
<sequence length="391" mass="45544">MEIISSFNHYDLNLIQPSFDSELTNLVVELEGLRNKVLRGTTRPFMFFQIKEIFHLLESLGSARIEGNNTTIAEIIETRIEEENTRKTPSKIEIDNLQNAMEFIDENIDDHPINNSFIRELHKIVVKDLPLPPEGEGDKTPGKYRNYSVQIKKSFHQPPELESQIQSYMDELVDFIQTNDSPKYDLIKTALAHHRFMWIHPFGNGNGRTGRLLTYAMLVKQGFNIKKGKLINPTAIFCLDRDLYNEKLSIADSGREIGLTEWCEFVLKGLKNEIEKIDKLLDYKFFREEIVIPALKISLDRKLITNVEESILKWTISNKSQTIVNSDIRKNVLKNKSTQQISNILKGLIERKMLMPFEHSPRKYFLRFDNNYLLRGIMQVLKEKDFLPLPE</sequence>
<dbReference type="AlphaFoldDB" id="A0A4Q9FPK0"/>
<gene>
    <name evidence="4" type="ORF">EYD46_08550</name>
</gene>
<dbReference type="RefSeq" id="WP_130936656.1">
    <property type="nucleotide sequence ID" value="NZ_BMEE01000002.1"/>
</dbReference>
<proteinExistence type="predicted"/>
<evidence type="ECO:0000256" key="2">
    <source>
        <dbReference type="PIRSR" id="PIRSR640198-3"/>
    </source>
</evidence>
<dbReference type="PROSITE" id="PS51459">
    <property type="entry name" value="FIDO"/>
    <property type="match status" value="1"/>
</dbReference>
<evidence type="ECO:0000259" key="3">
    <source>
        <dbReference type="PROSITE" id="PS51459"/>
    </source>
</evidence>
<dbReference type="Proteomes" id="UP000292372">
    <property type="component" value="Unassembled WGS sequence"/>
</dbReference>
<feature type="active site" evidence="1">
    <location>
        <position position="200"/>
    </location>
</feature>
<feature type="site" description="Important for autoinhibition of adenylyltransferase activity" evidence="2">
    <location>
        <position position="66"/>
    </location>
</feature>
<accession>A0A4Q9FPK0</accession>
<protein>
    <submittedName>
        <fullName evidence="4">Fic family protein</fullName>
    </submittedName>
</protein>
<name>A0A4Q9FPK0_9FLAO</name>
<organism evidence="4 5">
    <name type="scientific">Hyunsoonleella pacifica</name>
    <dbReference type="NCBI Taxonomy" id="1080224"/>
    <lineage>
        <taxon>Bacteria</taxon>
        <taxon>Pseudomonadati</taxon>
        <taxon>Bacteroidota</taxon>
        <taxon>Flavobacteriia</taxon>
        <taxon>Flavobacteriales</taxon>
        <taxon>Flavobacteriaceae</taxon>
    </lineage>
</organism>
<dbReference type="PANTHER" id="PTHR13504">
    <property type="entry name" value="FIDO DOMAIN-CONTAINING PROTEIN DDB_G0283145"/>
    <property type="match status" value="1"/>
</dbReference>
<comment type="caution">
    <text evidence="4">The sequence shown here is derived from an EMBL/GenBank/DDBJ whole genome shotgun (WGS) entry which is preliminary data.</text>
</comment>
<dbReference type="InterPro" id="IPR036597">
    <property type="entry name" value="Fido-like_dom_sf"/>
</dbReference>
<dbReference type="SUPFAM" id="SSF140931">
    <property type="entry name" value="Fic-like"/>
    <property type="match status" value="1"/>
</dbReference>
<dbReference type="PANTHER" id="PTHR13504:SF38">
    <property type="entry name" value="FIDO DOMAIN-CONTAINING PROTEIN"/>
    <property type="match status" value="1"/>
</dbReference>
<dbReference type="Gene3D" id="1.10.3290.10">
    <property type="entry name" value="Fido-like domain"/>
    <property type="match status" value="1"/>
</dbReference>